<dbReference type="EMBL" id="FLYH01000342">
    <property type="protein sequence ID" value="SCA60401.1"/>
    <property type="molecule type" value="Genomic_DNA"/>
</dbReference>
<feature type="compositionally biased region" description="Polar residues" evidence="1">
    <location>
        <begin position="253"/>
        <end position="264"/>
    </location>
</feature>
<feature type="region of interest" description="Disordered" evidence="1">
    <location>
        <begin position="249"/>
        <end position="278"/>
    </location>
</feature>
<evidence type="ECO:0000313" key="3">
    <source>
        <dbReference type="Proteomes" id="UP000196402"/>
    </source>
</evidence>
<name>A0A1G4EA97_PLAVI</name>
<dbReference type="VEuPathDB" id="PlasmoDB:PVPAM_060005300"/>
<dbReference type="AlphaFoldDB" id="A0A1G4EA97"/>
<dbReference type="VEuPathDB" id="PlasmoDB:PVP01_0006010"/>
<sequence length="355" mass="41076">MYDQRNFENLISLLGYTPKDFFSEKFYKNLYNDEDIHVYYQDCSSLGSIVSRSKRSSLKILCKRLVKYLKTEYIPFDKSTHAYDECILLNYWVYSRLVNILGSEVASTIAHPFAILQQIWNDIVDKSSDNSRNNICKPDDTIILHEDWRKRQELYDYYVNYSTIEKTIPIFVQACPEYWTYVERHNSLFEYFNRRCSEKNYKCPEFYDKCKKYDPKDVLHNFPCNTEMMDKKAKDTLAKSRSALPENIHAGQEENSGMPSSSEVSAGGSHLTRDGSHPVEKTGNILLGVVATSLASGALYRFTPLGNMLRNGFGRNNNSMRNMHGDEYGLFDYATESYNPFTGGGEEHHIGYQPT</sequence>
<dbReference type="VEuPathDB" id="PlasmoDB:PVW1_040032300"/>
<organism evidence="2 3">
    <name type="scientific">Plasmodium vivax</name>
    <name type="common">malaria parasite P. vivax</name>
    <dbReference type="NCBI Taxonomy" id="5855"/>
    <lineage>
        <taxon>Eukaryota</taxon>
        <taxon>Sar</taxon>
        <taxon>Alveolata</taxon>
        <taxon>Apicomplexa</taxon>
        <taxon>Aconoidasida</taxon>
        <taxon>Haemosporida</taxon>
        <taxon>Plasmodiidae</taxon>
        <taxon>Plasmodium</taxon>
        <taxon>Plasmodium (Plasmodium)</taxon>
    </lineage>
</organism>
<accession>A0A1G4EA97</accession>
<gene>
    <name evidence="2" type="ORF">PVT01_000104800</name>
</gene>
<evidence type="ECO:0000256" key="1">
    <source>
        <dbReference type="SAM" id="MobiDB-lite"/>
    </source>
</evidence>
<dbReference type="Pfam" id="PF05795">
    <property type="entry name" value="Plasmodium_Vir"/>
    <property type="match status" value="1"/>
</dbReference>
<evidence type="ECO:0000313" key="2">
    <source>
        <dbReference type="EMBL" id="SCA60401.1"/>
    </source>
</evidence>
<reference evidence="2 3" key="1">
    <citation type="submission" date="2016-07" db="EMBL/GenBank/DDBJ databases">
        <authorList>
            <consortium name="Pathogen Informatics"/>
        </authorList>
    </citation>
    <scope>NUCLEOTIDE SEQUENCE [LARGE SCALE GENOMIC DNA]</scope>
</reference>
<proteinExistence type="predicted"/>
<dbReference type="Proteomes" id="UP000196402">
    <property type="component" value="Unassembled WGS sequence"/>
</dbReference>
<dbReference type="InterPro" id="IPR008780">
    <property type="entry name" value="Plasmodium_Vir"/>
</dbReference>
<protein>
    <submittedName>
        <fullName evidence="2">VIR protein</fullName>
    </submittedName>
</protein>
<dbReference type="VEuPathDB" id="PlasmoDB:PVX_050190"/>